<keyword evidence="3 10" id="KW-0328">Glycosyltransferase</keyword>
<dbReference type="OrthoDB" id="9808936at2"/>
<dbReference type="EC" id="2.4.1.227" evidence="10"/>
<keyword evidence="2 10" id="KW-0132">Cell division</keyword>
<dbReference type="NCBIfam" id="TIGR01133">
    <property type="entry name" value="murG"/>
    <property type="match status" value="1"/>
</dbReference>
<dbReference type="GO" id="GO:0071555">
    <property type="term" value="P:cell wall organization"/>
    <property type="evidence" value="ECO:0007669"/>
    <property type="project" value="UniProtKB-KW"/>
</dbReference>
<keyword evidence="5 10" id="KW-0133">Cell shape</keyword>
<evidence type="ECO:0000313" key="14">
    <source>
        <dbReference type="Proteomes" id="UP000278632"/>
    </source>
</evidence>
<proteinExistence type="inferred from homology"/>
<dbReference type="InterPro" id="IPR004276">
    <property type="entry name" value="GlycoTrans_28_N"/>
</dbReference>
<dbReference type="GO" id="GO:0050511">
    <property type="term" value="F:undecaprenyldiphospho-muramoylpentapeptide beta-N-acetylglucosaminyltransferase activity"/>
    <property type="evidence" value="ECO:0007669"/>
    <property type="project" value="UniProtKB-UniRule"/>
</dbReference>
<dbReference type="InterPro" id="IPR006009">
    <property type="entry name" value="GlcNAc_MurG"/>
</dbReference>
<feature type="binding site" evidence="10">
    <location>
        <position position="194"/>
    </location>
    <ligand>
        <name>UDP-N-acetyl-alpha-D-glucosamine</name>
        <dbReference type="ChEBI" id="CHEBI:57705"/>
    </ligand>
</feature>
<dbReference type="SUPFAM" id="SSF53756">
    <property type="entry name" value="UDP-Glycosyltransferase/glycogen phosphorylase"/>
    <property type="match status" value="1"/>
</dbReference>
<keyword evidence="1 10" id="KW-1003">Cell membrane</keyword>
<dbReference type="AlphaFoldDB" id="A0A3N0B9H1"/>
<dbReference type="PANTHER" id="PTHR21015:SF22">
    <property type="entry name" value="GLYCOSYLTRANSFERASE"/>
    <property type="match status" value="1"/>
</dbReference>
<feature type="binding site" evidence="10">
    <location>
        <position position="122"/>
    </location>
    <ligand>
        <name>UDP-N-acetyl-alpha-D-glucosamine</name>
        <dbReference type="ChEBI" id="CHEBI:57705"/>
    </ligand>
</feature>
<dbReference type="Proteomes" id="UP000278632">
    <property type="component" value="Unassembled WGS sequence"/>
</dbReference>
<dbReference type="HAMAP" id="MF_00033">
    <property type="entry name" value="MurG"/>
    <property type="match status" value="1"/>
</dbReference>
<feature type="binding site" evidence="10">
    <location>
        <begin position="10"/>
        <end position="12"/>
    </location>
    <ligand>
        <name>UDP-N-acetyl-alpha-D-glucosamine</name>
        <dbReference type="ChEBI" id="CHEBI:57705"/>
    </ligand>
</feature>
<accession>A0A3N0B9H1</accession>
<dbReference type="Pfam" id="PF04101">
    <property type="entry name" value="Glyco_tran_28_C"/>
    <property type="match status" value="1"/>
</dbReference>
<evidence type="ECO:0000259" key="12">
    <source>
        <dbReference type="Pfam" id="PF04101"/>
    </source>
</evidence>
<dbReference type="PANTHER" id="PTHR21015">
    <property type="entry name" value="UDP-N-ACETYLGLUCOSAMINE--N-ACETYLMURAMYL-(PENTAPEPTIDE) PYROPHOSPHORYL-UNDECAPRENOL N-ACETYLGLUCOSAMINE TRANSFERASE 1"/>
    <property type="match status" value="1"/>
</dbReference>
<comment type="catalytic activity">
    <reaction evidence="10">
        <text>di-trans,octa-cis-undecaprenyl diphospho-N-acetyl-alpha-D-muramoyl-L-alanyl-D-glutamyl-meso-2,6-diaminopimeloyl-D-alanyl-D-alanine + UDP-N-acetyl-alpha-D-glucosamine = di-trans,octa-cis-undecaprenyl diphospho-[N-acetyl-alpha-D-glucosaminyl-(1-&gt;4)]-N-acetyl-alpha-D-muramoyl-L-alanyl-D-glutamyl-meso-2,6-diaminopimeloyl-D-alanyl-D-alanine + UDP + H(+)</text>
        <dbReference type="Rhea" id="RHEA:31227"/>
        <dbReference type="ChEBI" id="CHEBI:15378"/>
        <dbReference type="ChEBI" id="CHEBI:57705"/>
        <dbReference type="ChEBI" id="CHEBI:58223"/>
        <dbReference type="ChEBI" id="CHEBI:61387"/>
        <dbReference type="ChEBI" id="CHEBI:61388"/>
        <dbReference type="EC" id="2.4.1.227"/>
    </reaction>
</comment>
<keyword evidence="6 10" id="KW-0573">Peptidoglycan synthesis</keyword>
<comment type="function">
    <text evidence="10">Cell wall formation. Catalyzes the transfer of a GlcNAc subunit on undecaprenyl-pyrophosphoryl-MurNAc-pentapeptide (lipid intermediate I) to form undecaprenyl-pyrophosphoryl-MurNAc-(pentapeptide)GlcNAc (lipid intermediate II).</text>
</comment>
<organism evidence="13 14">
    <name type="scientific">Paraeggerthella hongkongensis</name>
    <dbReference type="NCBI Taxonomy" id="230658"/>
    <lineage>
        <taxon>Bacteria</taxon>
        <taxon>Bacillati</taxon>
        <taxon>Actinomycetota</taxon>
        <taxon>Coriobacteriia</taxon>
        <taxon>Eggerthellales</taxon>
        <taxon>Eggerthellaceae</taxon>
        <taxon>Paraeggerthella</taxon>
    </lineage>
</organism>
<dbReference type="GO" id="GO:0005975">
    <property type="term" value="P:carbohydrate metabolic process"/>
    <property type="evidence" value="ECO:0007669"/>
    <property type="project" value="InterPro"/>
</dbReference>
<evidence type="ECO:0000256" key="9">
    <source>
        <dbReference type="ARBA" id="ARBA00023316"/>
    </source>
</evidence>
<dbReference type="UniPathway" id="UPA00219"/>
<sequence>MLIVLSGGGTAGHINPALALAEELEKRGCTVRFAGTPTGVESRLVPAAGIEFKAFEAQGFDRSHPLTLPKAIMKIQKSTGEAKRWFDEIQPDAVVGFGGYVCIPVARAAEQRDIPVVVHEQNSVMGMANKYLAKRAAAVCLTYERAAEALSDKSRVKVTGNPVRSSVFGATRAEGRAAFGVPDDARMLLVTGGSLGARHLNQAVTALKDALLSYEDLHVVHVTGPKELDAVADALSLGEVEARRWHLYGYTDQMGLAMAAADAIVSRAGATSLAEISARALPALLVPFPYATEDHQTMNARACVDAGAAFMVADADVEGPEFERLLRTLVEDADVRERMACAARAQKTRDAAALLADAVMQAASSRGSKDAR</sequence>
<keyword evidence="4 10" id="KW-0808">Transferase</keyword>
<reference evidence="14" key="1">
    <citation type="submission" date="2018-05" db="EMBL/GenBank/DDBJ databases">
        <title>Genome Sequencing of selected type strains of the family Eggerthellaceae.</title>
        <authorList>
            <person name="Danylec N."/>
            <person name="Stoll D.A."/>
            <person name="Doetsch A."/>
            <person name="Huch M."/>
        </authorList>
    </citation>
    <scope>NUCLEOTIDE SEQUENCE [LARGE SCALE GENOMIC DNA]</scope>
    <source>
        <strain evidence="14">DSM 16106</strain>
    </source>
</reference>
<evidence type="ECO:0000256" key="8">
    <source>
        <dbReference type="ARBA" id="ARBA00023306"/>
    </source>
</evidence>
<evidence type="ECO:0000256" key="3">
    <source>
        <dbReference type="ARBA" id="ARBA00022676"/>
    </source>
</evidence>
<keyword evidence="9 10" id="KW-0961">Cell wall biogenesis/degradation</keyword>
<dbReference type="RefSeq" id="WP_123192210.1">
    <property type="nucleotide sequence ID" value="NZ_QICD01000011.1"/>
</dbReference>
<gene>
    <name evidence="10 13" type="primary">murG</name>
    <name evidence="13" type="ORF">DMP08_06975</name>
</gene>
<evidence type="ECO:0000313" key="13">
    <source>
        <dbReference type="EMBL" id="RNL43963.1"/>
    </source>
</evidence>
<dbReference type="GO" id="GO:0051991">
    <property type="term" value="F:UDP-N-acetyl-D-glucosamine:N-acetylmuramoyl-L-alanyl-D-glutamyl-meso-2,6-diaminopimelyl-D-alanyl-D-alanine-diphosphoundecaprenol 4-beta-N-acetylglucosaminlytransferase activity"/>
    <property type="evidence" value="ECO:0007669"/>
    <property type="project" value="RHEA"/>
</dbReference>
<dbReference type="GO" id="GO:0005886">
    <property type="term" value="C:plasma membrane"/>
    <property type="evidence" value="ECO:0007669"/>
    <property type="project" value="UniProtKB-SubCell"/>
</dbReference>
<feature type="domain" description="Glycosyl transferase family 28 C-terminal" evidence="12">
    <location>
        <begin position="187"/>
        <end position="353"/>
    </location>
</feature>
<dbReference type="GO" id="GO:0008360">
    <property type="term" value="P:regulation of cell shape"/>
    <property type="evidence" value="ECO:0007669"/>
    <property type="project" value="UniProtKB-KW"/>
</dbReference>
<comment type="similarity">
    <text evidence="10">Belongs to the glycosyltransferase 28 family. MurG subfamily.</text>
</comment>
<comment type="subcellular location">
    <subcellularLocation>
        <location evidence="10">Cell membrane</location>
        <topology evidence="10">Peripheral membrane protein</topology>
        <orientation evidence="10">Cytoplasmic side</orientation>
    </subcellularLocation>
</comment>
<name>A0A3N0B9H1_9ACTN</name>
<dbReference type="EMBL" id="QICD01000011">
    <property type="protein sequence ID" value="RNL43963.1"/>
    <property type="molecule type" value="Genomic_DNA"/>
</dbReference>
<dbReference type="GO" id="GO:0009252">
    <property type="term" value="P:peptidoglycan biosynthetic process"/>
    <property type="evidence" value="ECO:0007669"/>
    <property type="project" value="UniProtKB-UniRule"/>
</dbReference>
<dbReference type="Pfam" id="PF03033">
    <property type="entry name" value="Glyco_transf_28"/>
    <property type="match status" value="1"/>
</dbReference>
<dbReference type="GO" id="GO:0051301">
    <property type="term" value="P:cell division"/>
    <property type="evidence" value="ECO:0007669"/>
    <property type="project" value="UniProtKB-KW"/>
</dbReference>
<feature type="binding site" evidence="10">
    <location>
        <position position="164"/>
    </location>
    <ligand>
        <name>UDP-N-acetyl-alpha-D-glucosamine</name>
        <dbReference type="ChEBI" id="CHEBI:57705"/>
    </ligand>
</feature>
<keyword evidence="7 10" id="KW-0472">Membrane</keyword>
<feature type="binding site" evidence="10">
    <location>
        <position position="296"/>
    </location>
    <ligand>
        <name>UDP-N-acetyl-alpha-D-glucosamine</name>
        <dbReference type="ChEBI" id="CHEBI:57705"/>
    </ligand>
</feature>
<keyword evidence="14" id="KW-1185">Reference proteome</keyword>
<evidence type="ECO:0000259" key="11">
    <source>
        <dbReference type="Pfam" id="PF03033"/>
    </source>
</evidence>
<evidence type="ECO:0000256" key="10">
    <source>
        <dbReference type="HAMAP-Rule" id="MF_00033"/>
    </source>
</evidence>
<comment type="caution">
    <text evidence="10">Lacks conserved residue(s) required for the propagation of feature annotation.</text>
</comment>
<evidence type="ECO:0000256" key="4">
    <source>
        <dbReference type="ARBA" id="ARBA00022679"/>
    </source>
</evidence>
<dbReference type="Gene3D" id="3.40.50.2000">
    <property type="entry name" value="Glycogen Phosphorylase B"/>
    <property type="match status" value="2"/>
</dbReference>
<evidence type="ECO:0000256" key="6">
    <source>
        <dbReference type="ARBA" id="ARBA00022984"/>
    </source>
</evidence>
<evidence type="ECO:0000256" key="5">
    <source>
        <dbReference type="ARBA" id="ARBA00022960"/>
    </source>
</evidence>
<comment type="pathway">
    <text evidence="10">Cell wall biogenesis; peptidoglycan biosynthesis.</text>
</comment>
<keyword evidence="8 10" id="KW-0131">Cell cycle</keyword>
<evidence type="ECO:0000256" key="1">
    <source>
        <dbReference type="ARBA" id="ARBA00022475"/>
    </source>
</evidence>
<feature type="domain" description="Glycosyltransferase family 28 N-terminal" evidence="11">
    <location>
        <begin position="3"/>
        <end position="139"/>
    </location>
</feature>
<dbReference type="CDD" id="cd03785">
    <property type="entry name" value="GT28_MurG"/>
    <property type="match status" value="1"/>
</dbReference>
<protein>
    <recommendedName>
        <fullName evidence="10">UDP-N-acetylglucosamine--N-acetylmuramyl-(pentapeptide) pyrophosphoryl-undecaprenol N-acetylglucosamine transferase</fullName>
        <ecNumber evidence="10">2.4.1.227</ecNumber>
    </recommendedName>
    <alternativeName>
        <fullName evidence="10">Undecaprenyl-PP-MurNAc-pentapeptide-UDPGlcNAc GlcNAc transferase</fullName>
    </alternativeName>
</protein>
<dbReference type="InterPro" id="IPR007235">
    <property type="entry name" value="Glyco_trans_28_C"/>
</dbReference>
<evidence type="ECO:0000256" key="2">
    <source>
        <dbReference type="ARBA" id="ARBA00022618"/>
    </source>
</evidence>
<comment type="caution">
    <text evidence="13">The sequence shown here is derived from an EMBL/GenBank/DDBJ whole genome shotgun (WGS) entry which is preliminary data.</text>
</comment>
<evidence type="ECO:0000256" key="7">
    <source>
        <dbReference type="ARBA" id="ARBA00023136"/>
    </source>
</evidence>